<dbReference type="Proteomes" id="UP000276061">
    <property type="component" value="Unassembled WGS sequence"/>
</dbReference>
<evidence type="ECO:0000313" key="2">
    <source>
        <dbReference type="EMBL" id="RNM25498.1"/>
    </source>
</evidence>
<sequence>MNVYVEGGGDTSSLRAECRRGFAEFLKKAGLAGSMPRIIACGSRRDAYNSFCTAISQGTPAMLLVDSEDPVTAAAQQNADPNQWQPWLHLRQRQGDGWEKPTGSDDQQCHLMTQCMESWLIADSITLASFFGQGFRTTLLPQGNVERIAKQQVYDMLENATRNTTKGRYGKGAHSFTLLALVDPAKVQQASPWAQRFITQLHAHMSS</sequence>
<dbReference type="OrthoDB" id="459394at2"/>
<dbReference type="Pfam" id="PF14103">
    <property type="entry name" value="DUF4276"/>
    <property type="match status" value="1"/>
</dbReference>
<comment type="caution">
    <text evidence="1">The sequence shown here is derived from an EMBL/GenBank/DDBJ whole genome shotgun (WGS) entry which is preliminary data.</text>
</comment>
<dbReference type="EMBL" id="RJLS01000005">
    <property type="protein sequence ID" value="RNM25498.1"/>
    <property type="molecule type" value="Genomic_DNA"/>
</dbReference>
<dbReference type="InterPro" id="IPR025455">
    <property type="entry name" value="DUF4276"/>
</dbReference>
<accession>A0A3N0G0Z1</accession>
<dbReference type="Proteomes" id="UP000271870">
    <property type="component" value="Unassembled WGS sequence"/>
</dbReference>
<organism evidence="1 4">
    <name type="scientific">Dickeya undicola</name>
    <dbReference type="NCBI Taxonomy" id="1577887"/>
    <lineage>
        <taxon>Bacteria</taxon>
        <taxon>Pseudomonadati</taxon>
        <taxon>Pseudomonadota</taxon>
        <taxon>Gammaproteobacteria</taxon>
        <taxon>Enterobacterales</taxon>
        <taxon>Pectobacteriaceae</taxon>
        <taxon>Dickeya</taxon>
    </lineage>
</organism>
<keyword evidence="3" id="KW-1185">Reference proteome</keyword>
<dbReference type="AlphaFoldDB" id="A0A3N0G0Z1"/>
<dbReference type="RefSeq" id="WP_081977353.1">
    <property type="nucleotide sequence ID" value="NZ_JSYG01000010.1"/>
</dbReference>
<evidence type="ECO:0000313" key="3">
    <source>
        <dbReference type="Proteomes" id="UP000271870"/>
    </source>
</evidence>
<gene>
    <name evidence="1" type="ORF">EF878_11890</name>
    <name evidence="2" type="ORF">EFS38_06140</name>
</gene>
<dbReference type="EMBL" id="RJLR01000020">
    <property type="protein sequence ID" value="RNM05926.1"/>
    <property type="molecule type" value="Genomic_DNA"/>
</dbReference>
<name>A0A3N0G0Z1_9GAMM</name>
<evidence type="ECO:0000313" key="4">
    <source>
        <dbReference type="Proteomes" id="UP000276061"/>
    </source>
</evidence>
<reference evidence="3 4" key="1">
    <citation type="submission" date="2018-11" db="EMBL/GenBank/DDBJ databases">
        <title>Characterization of surface water Dickeya isolates.</title>
        <authorList>
            <person name="Van Gijsegem F."/>
            <person name="Pedron J."/>
        </authorList>
    </citation>
    <scope>NUCLEOTIDE SEQUENCE [LARGE SCALE GENOMIC DNA]</scope>
    <source>
        <strain evidence="1 4">FVG1-MFV-O17</strain>
        <strain evidence="2 3">FVG10-MFV-A16</strain>
    </source>
</reference>
<evidence type="ECO:0000313" key="1">
    <source>
        <dbReference type="EMBL" id="RNM05926.1"/>
    </source>
</evidence>
<protein>
    <submittedName>
        <fullName evidence="1">DUF4276 family protein</fullName>
    </submittedName>
</protein>
<proteinExistence type="predicted"/>